<evidence type="ECO:0000256" key="5">
    <source>
        <dbReference type="ARBA" id="ARBA00022970"/>
    </source>
</evidence>
<dbReference type="InterPro" id="IPR013057">
    <property type="entry name" value="AA_transpt_TM"/>
</dbReference>
<keyword evidence="7 9" id="KW-0472">Membrane</keyword>
<evidence type="ECO:0000313" key="11">
    <source>
        <dbReference type="EMBL" id="ODM22379.1"/>
    </source>
</evidence>
<feature type="transmembrane region" description="Helical" evidence="9">
    <location>
        <begin position="186"/>
        <end position="209"/>
    </location>
</feature>
<feature type="domain" description="Amino acid transporter transmembrane" evidence="10">
    <location>
        <begin position="155"/>
        <end position="543"/>
    </location>
</feature>
<evidence type="ECO:0000256" key="7">
    <source>
        <dbReference type="ARBA" id="ARBA00023136"/>
    </source>
</evidence>
<evidence type="ECO:0000256" key="2">
    <source>
        <dbReference type="ARBA" id="ARBA00008066"/>
    </source>
</evidence>
<dbReference type="AlphaFoldDB" id="A0A1E3BN59"/>
<feature type="transmembrane region" description="Helical" evidence="9">
    <location>
        <begin position="427"/>
        <end position="446"/>
    </location>
</feature>
<feature type="transmembrane region" description="Helical" evidence="9">
    <location>
        <begin position="275"/>
        <end position="296"/>
    </location>
</feature>
<dbReference type="GO" id="GO:0005783">
    <property type="term" value="C:endoplasmic reticulum"/>
    <property type="evidence" value="ECO:0007669"/>
    <property type="project" value="TreeGrafter"/>
</dbReference>
<evidence type="ECO:0000256" key="1">
    <source>
        <dbReference type="ARBA" id="ARBA00004141"/>
    </source>
</evidence>
<evidence type="ECO:0000256" key="3">
    <source>
        <dbReference type="ARBA" id="ARBA00022448"/>
    </source>
</evidence>
<dbReference type="PANTHER" id="PTHR22950">
    <property type="entry name" value="AMINO ACID TRANSPORTER"/>
    <property type="match status" value="1"/>
</dbReference>
<organism evidence="11 12">
    <name type="scientific">Aspergillus cristatus</name>
    <name type="common">Chinese Fuzhuan brick tea-fermentation fungus</name>
    <name type="synonym">Eurotium cristatum</name>
    <dbReference type="NCBI Taxonomy" id="573508"/>
    <lineage>
        <taxon>Eukaryota</taxon>
        <taxon>Fungi</taxon>
        <taxon>Dikarya</taxon>
        <taxon>Ascomycota</taxon>
        <taxon>Pezizomycotina</taxon>
        <taxon>Eurotiomycetes</taxon>
        <taxon>Eurotiomycetidae</taxon>
        <taxon>Eurotiales</taxon>
        <taxon>Aspergillaceae</taxon>
        <taxon>Aspergillus</taxon>
        <taxon>Aspergillus subgen. Aspergillus</taxon>
    </lineage>
</organism>
<dbReference type="Pfam" id="PF01490">
    <property type="entry name" value="Aa_trans"/>
    <property type="match status" value="1"/>
</dbReference>
<evidence type="ECO:0000256" key="9">
    <source>
        <dbReference type="SAM" id="Phobius"/>
    </source>
</evidence>
<keyword evidence="4 9" id="KW-0812">Transmembrane</keyword>
<dbReference type="VEuPathDB" id="FungiDB:SI65_03225"/>
<evidence type="ECO:0000256" key="6">
    <source>
        <dbReference type="ARBA" id="ARBA00022989"/>
    </source>
</evidence>
<evidence type="ECO:0000256" key="4">
    <source>
        <dbReference type="ARBA" id="ARBA00022692"/>
    </source>
</evidence>
<keyword evidence="6 9" id="KW-1133">Transmembrane helix</keyword>
<name>A0A1E3BN59_ASPCR</name>
<feature type="transmembrane region" description="Helical" evidence="9">
    <location>
        <begin position="467"/>
        <end position="484"/>
    </location>
</feature>
<evidence type="ECO:0000313" key="12">
    <source>
        <dbReference type="Proteomes" id="UP000094569"/>
    </source>
</evidence>
<sequence>MSRNDGRDLLLAGPQSLDELESQSLLTDTPDGEADLVIHPAPVSPSPISPSAPSPAIAQPAPDGQRRTPRTTNRVRFDIDDESEGDSRSDRHACVSEDSSWLDDEDYARAHHDRSERNGRGPMMPLLTDMEAPSVTLATSGDFFPEEHLESARPRSGMRMAFMNMANSIIGAGIIGQSYALRQSGMMMGIILLTALTVAVDWTIRLIVVNSKLSGADSFQATMQHCFGRSGLIAISIAQWAFAYGGMIAFCIIVGDTIPHVLTALFPSLRDMAFLWLLTDRRAIIVLFVMGISYPLSMYRDIAKLGKASTLALISMIVIVVAVITQVFRVPQETRGDVKGLLWVNSGFFQAVGVISFAFVCHHNSLLIYGSLKKPTMDRFAMVTHYSTGVSLLMCLTMALTGFLAFGSNTQGNVLNNFPSDNIMVNIARLCFGLNMLTTLPLEAFVCRSVMLTYYFPDEPFNMNRHLLFTTALVLSSMLISLITCDLGAVFELIGATSAAALAYIFPPLCYVKLSTASRKEKLPAYLCIAFGIIVMGVSLLQAVVKMIKGESGSGTCST</sequence>
<keyword evidence="3" id="KW-0813">Transport</keyword>
<feature type="transmembrane region" description="Helical" evidence="9">
    <location>
        <begin position="523"/>
        <end position="545"/>
    </location>
</feature>
<dbReference type="STRING" id="573508.A0A1E3BN59"/>
<feature type="compositionally biased region" description="Pro residues" evidence="8">
    <location>
        <begin position="42"/>
        <end position="53"/>
    </location>
</feature>
<dbReference type="EMBL" id="JXNT01000002">
    <property type="protein sequence ID" value="ODM22379.1"/>
    <property type="molecule type" value="Genomic_DNA"/>
</dbReference>
<keyword evidence="5" id="KW-0029">Amino-acid transport</keyword>
<comment type="caution">
    <text evidence="11">The sequence shown here is derived from an EMBL/GenBank/DDBJ whole genome shotgun (WGS) entry which is preliminary data.</text>
</comment>
<dbReference type="GO" id="GO:0016020">
    <property type="term" value="C:membrane"/>
    <property type="evidence" value="ECO:0007669"/>
    <property type="project" value="UniProtKB-SubCell"/>
</dbReference>
<feature type="transmembrane region" description="Helical" evidence="9">
    <location>
        <begin position="348"/>
        <end position="369"/>
    </location>
</feature>
<feature type="transmembrane region" description="Helical" evidence="9">
    <location>
        <begin position="161"/>
        <end position="180"/>
    </location>
</feature>
<dbReference type="GO" id="GO:0015179">
    <property type="term" value="F:L-amino acid transmembrane transporter activity"/>
    <property type="evidence" value="ECO:0007669"/>
    <property type="project" value="TreeGrafter"/>
</dbReference>
<evidence type="ECO:0000259" key="10">
    <source>
        <dbReference type="Pfam" id="PF01490"/>
    </source>
</evidence>
<keyword evidence="12" id="KW-1185">Reference proteome</keyword>
<accession>A0A1E3BN59</accession>
<reference evidence="11 12" key="1">
    <citation type="journal article" date="2016" name="BMC Genomics">
        <title>Comparative genomic and transcriptomic analyses of the Fuzhuan brick tea-fermentation fungus Aspergillus cristatus.</title>
        <authorList>
            <person name="Ge Y."/>
            <person name="Wang Y."/>
            <person name="Liu Y."/>
            <person name="Tan Y."/>
            <person name="Ren X."/>
            <person name="Zhang X."/>
            <person name="Hyde K.D."/>
            <person name="Liu Y."/>
            <person name="Liu Z."/>
        </authorList>
    </citation>
    <scope>NUCLEOTIDE SEQUENCE [LARGE SCALE GENOMIC DNA]</scope>
    <source>
        <strain evidence="11 12">GZAAS20.1005</strain>
    </source>
</reference>
<feature type="transmembrane region" description="Helical" evidence="9">
    <location>
        <begin position="308"/>
        <end position="328"/>
    </location>
</feature>
<gene>
    <name evidence="11" type="ORF">SI65_03225</name>
</gene>
<dbReference type="PANTHER" id="PTHR22950:SF458">
    <property type="entry name" value="SODIUM-COUPLED NEUTRAL AMINO ACID TRANSPORTER 11-RELATED"/>
    <property type="match status" value="1"/>
</dbReference>
<feature type="transmembrane region" description="Helical" evidence="9">
    <location>
        <begin position="230"/>
        <end position="255"/>
    </location>
</feature>
<protein>
    <recommendedName>
        <fullName evidence="10">Amino acid transporter transmembrane domain-containing protein</fullName>
    </recommendedName>
</protein>
<feature type="transmembrane region" description="Helical" evidence="9">
    <location>
        <begin position="390"/>
        <end position="407"/>
    </location>
</feature>
<comment type="similarity">
    <text evidence="2">Belongs to the amino acid/polyamine transporter 2 family.</text>
</comment>
<feature type="region of interest" description="Disordered" evidence="8">
    <location>
        <begin position="1"/>
        <end position="100"/>
    </location>
</feature>
<evidence type="ECO:0000256" key="8">
    <source>
        <dbReference type="SAM" id="MobiDB-lite"/>
    </source>
</evidence>
<comment type="subcellular location">
    <subcellularLocation>
        <location evidence="1">Membrane</location>
        <topology evidence="1">Multi-pass membrane protein</topology>
    </subcellularLocation>
</comment>
<dbReference type="OrthoDB" id="28208at2759"/>
<proteinExistence type="inferred from homology"/>
<feature type="transmembrane region" description="Helical" evidence="9">
    <location>
        <begin position="490"/>
        <end position="511"/>
    </location>
</feature>
<dbReference type="Proteomes" id="UP000094569">
    <property type="component" value="Unassembled WGS sequence"/>
</dbReference>
<feature type="compositionally biased region" description="Basic and acidic residues" evidence="8">
    <location>
        <begin position="85"/>
        <end position="95"/>
    </location>
</feature>